<proteinExistence type="predicted"/>
<comment type="caution">
    <text evidence="4">The sequence shown here is derived from an EMBL/GenBank/DDBJ whole genome shotgun (WGS) entry which is preliminary data.</text>
</comment>
<protein>
    <recommendedName>
        <fullName evidence="3">EF-hand domain-containing protein</fullName>
    </recommendedName>
</protein>
<dbReference type="InterPro" id="IPR011992">
    <property type="entry name" value="EF-hand-dom_pair"/>
</dbReference>
<sequence length="101" mass="11760">MVFTATGPGKNPASKSKGTTKMTREQFRQWLDKIDLNDDGFISWNELYAALLVLGLKFKTWKVWRAMRKIDLNHNHVIDIGKERDLLVEYAEKHWGIIQAD</sequence>
<accession>A0A9Q0CWA6</accession>
<evidence type="ECO:0000256" key="1">
    <source>
        <dbReference type="ARBA" id="ARBA00022837"/>
    </source>
</evidence>
<dbReference type="InterPro" id="IPR002048">
    <property type="entry name" value="EF_hand_dom"/>
</dbReference>
<dbReference type="PROSITE" id="PS00018">
    <property type="entry name" value="EF_HAND_1"/>
    <property type="match status" value="1"/>
</dbReference>
<dbReference type="SUPFAM" id="SSF47473">
    <property type="entry name" value="EF-hand"/>
    <property type="match status" value="1"/>
</dbReference>
<keyword evidence="5" id="KW-1185">Reference proteome</keyword>
<dbReference type="OrthoDB" id="1914225at2759"/>
<organism evidence="4 5">
    <name type="scientific">Rhynchospora breviuscula</name>
    <dbReference type="NCBI Taxonomy" id="2022672"/>
    <lineage>
        <taxon>Eukaryota</taxon>
        <taxon>Viridiplantae</taxon>
        <taxon>Streptophyta</taxon>
        <taxon>Embryophyta</taxon>
        <taxon>Tracheophyta</taxon>
        <taxon>Spermatophyta</taxon>
        <taxon>Magnoliopsida</taxon>
        <taxon>Liliopsida</taxon>
        <taxon>Poales</taxon>
        <taxon>Cyperaceae</taxon>
        <taxon>Cyperoideae</taxon>
        <taxon>Rhynchosporeae</taxon>
        <taxon>Rhynchospora</taxon>
    </lineage>
</organism>
<gene>
    <name evidence="4" type="ORF">LUZ63_000418</name>
</gene>
<dbReference type="EMBL" id="JAMQYH010000001">
    <property type="protein sequence ID" value="KAJ1700639.1"/>
    <property type="molecule type" value="Genomic_DNA"/>
</dbReference>
<dbReference type="InterPro" id="IPR018247">
    <property type="entry name" value="EF_Hand_1_Ca_BS"/>
</dbReference>
<dbReference type="Gene3D" id="1.10.238.10">
    <property type="entry name" value="EF-hand"/>
    <property type="match status" value="1"/>
</dbReference>
<evidence type="ECO:0000313" key="4">
    <source>
        <dbReference type="EMBL" id="KAJ1700639.1"/>
    </source>
</evidence>
<dbReference type="Pfam" id="PF13202">
    <property type="entry name" value="EF-hand_5"/>
    <property type="match status" value="1"/>
</dbReference>
<feature type="region of interest" description="Disordered" evidence="2">
    <location>
        <begin position="1"/>
        <end position="22"/>
    </location>
</feature>
<reference evidence="4" key="1">
    <citation type="journal article" date="2022" name="Cell">
        <title>Repeat-based holocentromeres influence genome architecture and karyotype evolution.</title>
        <authorList>
            <person name="Hofstatter P.G."/>
            <person name="Thangavel G."/>
            <person name="Lux T."/>
            <person name="Neumann P."/>
            <person name="Vondrak T."/>
            <person name="Novak P."/>
            <person name="Zhang M."/>
            <person name="Costa L."/>
            <person name="Castellani M."/>
            <person name="Scott A."/>
            <person name="Toegelov H."/>
            <person name="Fuchs J."/>
            <person name="Mata-Sucre Y."/>
            <person name="Dias Y."/>
            <person name="Vanzela A.L.L."/>
            <person name="Huettel B."/>
            <person name="Almeida C.C.S."/>
            <person name="Simkova H."/>
            <person name="Souza G."/>
            <person name="Pedrosa-Harand A."/>
            <person name="Macas J."/>
            <person name="Mayer K.F.X."/>
            <person name="Houben A."/>
            <person name="Marques A."/>
        </authorList>
    </citation>
    <scope>NUCLEOTIDE SEQUENCE</scope>
    <source>
        <strain evidence="4">RhyBre1mFocal</strain>
    </source>
</reference>
<dbReference type="GO" id="GO:0005509">
    <property type="term" value="F:calcium ion binding"/>
    <property type="evidence" value="ECO:0007669"/>
    <property type="project" value="InterPro"/>
</dbReference>
<dbReference type="Proteomes" id="UP001151287">
    <property type="component" value="Unassembled WGS sequence"/>
</dbReference>
<dbReference type="AlphaFoldDB" id="A0A9Q0CWA6"/>
<dbReference type="PROSITE" id="PS50222">
    <property type="entry name" value="EF_HAND_2"/>
    <property type="match status" value="1"/>
</dbReference>
<feature type="domain" description="EF-hand" evidence="3">
    <location>
        <begin position="22"/>
        <end position="57"/>
    </location>
</feature>
<evidence type="ECO:0000313" key="5">
    <source>
        <dbReference type="Proteomes" id="UP001151287"/>
    </source>
</evidence>
<keyword evidence="1" id="KW-0106">Calcium</keyword>
<name>A0A9Q0CWA6_9POAL</name>
<evidence type="ECO:0000256" key="2">
    <source>
        <dbReference type="SAM" id="MobiDB-lite"/>
    </source>
</evidence>
<evidence type="ECO:0000259" key="3">
    <source>
        <dbReference type="PROSITE" id="PS50222"/>
    </source>
</evidence>